<evidence type="ECO:0000313" key="4">
    <source>
        <dbReference type="Proteomes" id="UP001054837"/>
    </source>
</evidence>
<dbReference type="PANTHER" id="PTHR15934:SF2">
    <property type="entry name" value="A-KINASE ANCHOR PROTEIN 7-LIKE PHOSPHOESTERASE DOMAIN-CONTAINING PROTEIN"/>
    <property type="match status" value="1"/>
</dbReference>
<dbReference type="EMBL" id="BPLQ01010246">
    <property type="protein sequence ID" value="GIY49562.1"/>
    <property type="molecule type" value="Genomic_DNA"/>
</dbReference>
<gene>
    <name evidence="3" type="ORF">CDAR_565301</name>
</gene>
<dbReference type="SUPFAM" id="SSF55144">
    <property type="entry name" value="LigT-like"/>
    <property type="match status" value="1"/>
</dbReference>
<dbReference type="InterPro" id="IPR019510">
    <property type="entry name" value="AKAP7-like_phosphoesterase"/>
</dbReference>
<evidence type="ECO:0000313" key="3">
    <source>
        <dbReference type="EMBL" id="GIY49562.1"/>
    </source>
</evidence>
<feature type="region of interest" description="Disordered" evidence="1">
    <location>
        <begin position="62"/>
        <end position="92"/>
    </location>
</feature>
<proteinExistence type="predicted"/>
<evidence type="ECO:0000256" key="1">
    <source>
        <dbReference type="SAM" id="MobiDB-lite"/>
    </source>
</evidence>
<feature type="domain" description="A-kinase anchor protein 7-like phosphoesterase" evidence="2">
    <location>
        <begin position="123"/>
        <end position="312"/>
    </location>
</feature>
<sequence>MDCLSKTMCFCFLAFKTVKFISNRNSPILRLRFLRSYRPNFFSSQATVNDSSESIHIGDSSKSHVLNEAKHTEPKPSKTTIESKSPLKKLQAEEKSSIKLQSYKSLKENKDKILVPSKGKVRPNYFVAVQITNPIIHEAIRKIQNHIATQNMSYTNCMTSLPSLHITLMVMSILNKETHERALKALTNVYEEQNCMMCKNPLTLEFHGLGHFKNRVLYAKIKEDESLKRFCSLAENVRKCFTDAEIVSTDEREFNPHLTIAKIDFSKNKQKKLKKIYPSLYEDFINDYIGSETVLGIQLLNMISPKNKDGYYVGDNLIFGRCTSNDHTG</sequence>
<dbReference type="InterPro" id="IPR052641">
    <property type="entry name" value="AKAP7_isoform_gamma"/>
</dbReference>
<evidence type="ECO:0000259" key="2">
    <source>
        <dbReference type="Pfam" id="PF10469"/>
    </source>
</evidence>
<feature type="compositionally biased region" description="Basic and acidic residues" evidence="1">
    <location>
        <begin position="62"/>
        <end position="76"/>
    </location>
</feature>
<name>A0AAV4TX00_9ARAC</name>
<dbReference type="Proteomes" id="UP001054837">
    <property type="component" value="Unassembled WGS sequence"/>
</dbReference>
<protein>
    <recommendedName>
        <fullName evidence="2">A-kinase anchor protein 7-like phosphoesterase domain-containing protein</fullName>
    </recommendedName>
</protein>
<comment type="caution">
    <text evidence="3">The sequence shown here is derived from an EMBL/GenBank/DDBJ whole genome shotgun (WGS) entry which is preliminary data.</text>
</comment>
<dbReference type="AlphaFoldDB" id="A0AAV4TX00"/>
<dbReference type="Pfam" id="PF10469">
    <property type="entry name" value="AKAP7_NLS"/>
    <property type="match status" value="1"/>
</dbReference>
<dbReference type="GO" id="GO:0005829">
    <property type="term" value="C:cytosol"/>
    <property type="evidence" value="ECO:0007669"/>
    <property type="project" value="TreeGrafter"/>
</dbReference>
<dbReference type="GO" id="GO:0034237">
    <property type="term" value="F:protein kinase A regulatory subunit binding"/>
    <property type="evidence" value="ECO:0007669"/>
    <property type="project" value="TreeGrafter"/>
</dbReference>
<keyword evidence="4" id="KW-1185">Reference proteome</keyword>
<dbReference type="GO" id="GO:0010738">
    <property type="term" value="P:regulation of protein kinase A signaling"/>
    <property type="evidence" value="ECO:0007669"/>
    <property type="project" value="TreeGrafter"/>
</dbReference>
<reference evidence="3 4" key="1">
    <citation type="submission" date="2021-06" db="EMBL/GenBank/DDBJ databases">
        <title>Caerostris darwini draft genome.</title>
        <authorList>
            <person name="Kono N."/>
            <person name="Arakawa K."/>
        </authorList>
    </citation>
    <scope>NUCLEOTIDE SEQUENCE [LARGE SCALE GENOMIC DNA]</scope>
</reference>
<accession>A0AAV4TX00</accession>
<dbReference type="InterPro" id="IPR009097">
    <property type="entry name" value="Cyclic_Pdiesterase"/>
</dbReference>
<dbReference type="PANTHER" id="PTHR15934">
    <property type="entry name" value="RNA 2',3'-CYCLIC PHOSPHODIESTERASE"/>
    <property type="match status" value="1"/>
</dbReference>
<dbReference type="Gene3D" id="3.90.1140.10">
    <property type="entry name" value="Cyclic phosphodiesterase"/>
    <property type="match status" value="1"/>
</dbReference>
<organism evidence="3 4">
    <name type="scientific">Caerostris darwini</name>
    <dbReference type="NCBI Taxonomy" id="1538125"/>
    <lineage>
        <taxon>Eukaryota</taxon>
        <taxon>Metazoa</taxon>
        <taxon>Ecdysozoa</taxon>
        <taxon>Arthropoda</taxon>
        <taxon>Chelicerata</taxon>
        <taxon>Arachnida</taxon>
        <taxon>Araneae</taxon>
        <taxon>Araneomorphae</taxon>
        <taxon>Entelegynae</taxon>
        <taxon>Araneoidea</taxon>
        <taxon>Araneidae</taxon>
        <taxon>Caerostris</taxon>
    </lineage>
</organism>